<comment type="caution">
    <text evidence="1">The sequence shown here is derived from an EMBL/GenBank/DDBJ whole genome shotgun (WGS) entry which is preliminary data.</text>
</comment>
<organism evidence="1 2">
    <name type="scientific">Escallonia herrerae</name>
    <dbReference type="NCBI Taxonomy" id="1293975"/>
    <lineage>
        <taxon>Eukaryota</taxon>
        <taxon>Viridiplantae</taxon>
        <taxon>Streptophyta</taxon>
        <taxon>Embryophyta</taxon>
        <taxon>Tracheophyta</taxon>
        <taxon>Spermatophyta</taxon>
        <taxon>Magnoliopsida</taxon>
        <taxon>eudicotyledons</taxon>
        <taxon>Gunneridae</taxon>
        <taxon>Pentapetalae</taxon>
        <taxon>asterids</taxon>
        <taxon>campanulids</taxon>
        <taxon>Escalloniales</taxon>
        <taxon>Escalloniaceae</taxon>
        <taxon>Escallonia</taxon>
    </lineage>
</organism>
<dbReference type="EMBL" id="JAVXUP010000671">
    <property type="protein sequence ID" value="KAK3023171.1"/>
    <property type="molecule type" value="Genomic_DNA"/>
</dbReference>
<name>A0AA88W8V0_9ASTE</name>
<dbReference type="Proteomes" id="UP001188597">
    <property type="component" value="Unassembled WGS sequence"/>
</dbReference>
<evidence type="ECO:0000313" key="2">
    <source>
        <dbReference type="Proteomes" id="UP001188597"/>
    </source>
</evidence>
<protein>
    <submittedName>
        <fullName evidence="1">Uncharacterized protein</fullName>
    </submittedName>
</protein>
<reference evidence="1" key="1">
    <citation type="submission" date="2022-12" db="EMBL/GenBank/DDBJ databases">
        <title>Draft genome assemblies for two species of Escallonia (Escalloniales).</title>
        <authorList>
            <person name="Chanderbali A."/>
            <person name="Dervinis C."/>
            <person name="Anghel I."/>
            <person name="Soltis D."/>
            <person name="Soltis P."/>
            <person name="Zapata F."/>
        </authorList>
    </citation>
    <scope>NUCLEOTIDE SEQUENCE</scope>
    <source>
        <strain evidence="1">UCBG64.0493</strain>
        <tissue evidence="1">Leaf</tissue>
    </source>
</reference>
<accession>A0AA88W8V0</accession>
<keyword evidence="2" id="KW-1185">Reference proteome</keyword>
<gene>
    <name evidence="1" type="ORF">RJ639_043480</name>
</gene>
<sequence length="263" mass="29490">MAEYFKSPDFGPQQMTLPFLLTPQLKPSPDTISLKRALFGSLNEELYTELSFKLGGTWFIPELEKVQQNACEVFIEIPQRKPSPPERDTIAGRELVYGDVNEDDLLLFFCQHMTSCLPPASMAQKKPLSPNAAAIGPDEPYPKAAIAIADSSKRRGRKYTQEKTMCYGYFSKKTHNSKHRPSAVNQLRLLESLEILRYFTKAKWVKSKISSAVIVNRPEVVLTPESGRAAANLDLEDERTEGQTAAMPQLNKALEAILKTVVE</sequence>
<dbReference type="AlphaFoldDB" id="A0AA88W8V0"/>
<proteinExistence type="predicted"/>
<evidence type="ECO:0000313" key="1">
    <source>
        <dbReference type="EMBL" id="KAK3023171.1"/>
    </source>
</evidence>